<evidence type="ECO:0000256" key="2">
    <source>
        <dbReference type="ARBA" id="ARBA00023125"/>
    </source>
</evidence>
<proteinExistence type="predicted"/>
<dbReference type="Pfam" id="PF00589">
    <property type="entry name" value="Phage_integrase"/>
    <property type="match status" value="1"/>
</dbReference>
<dbReference type="InterPro" id="IPR004107">
    <property type="entry name" value="Integrase_SAM-like_N"/>
</dbReference>
<dbReference type="PANTHER" id="PTHR30349:SF91">
    <property type="entry name" value="INTA PROTEIN"/>
    <property type="match status" value="1"/>
</dbReference>
<evidence type="ECO:0000256" key="4">
    <source>
        <dbReference type="PROSITE-ProRule" id="PRU01248"/>
    </source>
</evidence>
<evidence type="ECO:0000256" key="3">
    <source>
        <dbReference type="ARBA" id="ARBA00023172"/>
    </source>
</evidence>
<evidence type="ECO:0000313" key="8">
    <source>
        <dbReference type="Proteomes" id="UP000318065"/>
    </source>
</evidence>
<keyword evidence="8" id="KW-1185">Reference proteome</keyword>
<evidence type="ECO:0000259" key="5">
    <source>
        <dbReference type="PROSITE" id="PS51898"/>
    </source>
</evidence>
<dbReference type="GO" id="GO:0006310">
    <property type="term" value="P:DNA recombination"/>
    <property type="evidence" value="ECO:0007669"/>
    <property type="project" value="UniProtKB-KW"/>
</dbReference>
<organism evidence="7 8">
    <name type="scientific">Rubrobacter xylanophilus</name>
    <dbReference type="NCBI Taxonomy" id="49319"/>
    <lineage>
        <taxon>Bacteria</taxon>
        <taxon>Bacillati</taxon>
        <taxon>Actinomycetota</taxon>
        <taxon>Rubrobacteria</taxon>
        <taxon>Rubrobacterales</taxon>
        <taxon>Rubrobacteraceae</taxon>
        <taxon>Rubrobacter</taxon>
    </lineage>
</organism>
<dbReference type="InterPro" id="IPR050090">
    <property type="entry name" value="Tyrosine_recombinase_XerCD"/>
</dbReference>
<dbReference type="AlphaFoldDB" id="A0A510HH52"/>
<keyword evidence="2 4" id="KW-0238">DNA-binding</keyword>
<evidence type="ECO:0000313" key="7">
    <source>
        <dbReference type="EMBL" id="BBL79322.1"/>
    </source>
</evidence>
<dbReference type="RefSeq" id="WP_143527339.1">
    <property type="nucleotide sequence ID" value="NZ_AP019791.1"/>
</dbReference>
<dbReference type="GO" id="GO:0003677">
    <property type="term" value="F:DNA binding"/>
    <property type="evidence" value="ECO:0007669"/>
    <property type="project" value="UniProtKB-UniRule"/>
</dbReference>
<accession>A0A510HH52</accession>
<dbReference type="InterPro" id="IPR002104">
    <property type="entry name" value="Integrase_catalytic"/>
</dbReference>
<dbReference type="GO" id="GO:0015074">
    <property type="term" value="P:DNA integration"/>
    <property type="evidence" value="ECO:0007669"/>
    <property type="project" value="UniProtKB-KW"/>
</dbReference>
<dbReference type="Gene3D" id="1.10.150.130">
    <property type="match status" value="1"/>
</dbReference>
<dbReference type="Proteomes" id="UP000318065">
    <property type="component" value="Chromosome"/>
</dbReference>
<dbReference type="InterPro" id="IPR044068">
    <property type="entry name" value="CB"/>
</dbReference>
<name>A0A510HH52_9ACTN</name>
<dbReference type="InterPro" id="IPR010998">
    <property type="entry name" value="Integrase_recombinase_N"/>
</dbReference>
<reference evidence="7" key="1">
    <citation type="journal article" date="2019" name="Microbiol. Resour. Announc.">
        <title>Complete Genome Sequence of Rubrobacter xylanophilus Strain AA3-22, Isolated from Arima Onsen in Japan.</title>
        <authorList>
            <person name="Tomariguchi N."/>
            <person name="Miyazaki K."/>
        </authorList>
    </citation>
    <scope>NUCLEOTIDE SEQUENCE [LARGE SCALE GENOMIC DNA]</scope>
    <source>
        <strain evidence="7">AA3-22</strain>
    </source>
</reference>
<dbReference type="InterPro" id="IPR013762">
    <property type="entry name" value="Integrase-like_cat_sf"/>
</dbReference>
<keyword evidence="1" id="KW-0229">DNA integration</keyword>
<dbReference type="Gene3D" id="1.10.443.10">
    <property type="entry name" value="Intergrase catalytic core"/>
    <property type="match status" value="1"/>
</dbReference>
<gene>
    <name evidence="7" type="ORF">RxyAA322_11760</name>
</gene>
<dbReference type="PANTHER" id="PTHR30349">
    <property type="entry name" value="PHAGE INTEGRASE-RELATED"/>
    <property type="match status" value="1"/>
</dbReference>
<dbReference type="Pfam" id="PF14659">
    <property type="entry name" value="Phage_int_SAM_3"/>
    <property type="match status" value="1"/>
</dbReference>
<keyword evidence="3" id="KW-0233">DNA recombination</keyword>
<protein>
    <submittedName>
        <fullName evidence="7">Site-specific integrase</fullName>
    </submittedName>
</protein>
<sequence>MGKRGNGEGSISRRKNGTWRAEYVVYTAEGRKRKTVYGKTRAEVAKKLNKALSQREDGLLCDDEGLTVGEYLERWLESSVKGNVSPRTYTNYRLQVRRHLTPALGRIKLKDLTPFKVQGLYRSKLDAGLSNASVRYTHAVLHRALKQAVKWSLVPRNVAEAVDPPRVRREEITPLSPEQARVFLAAAREAGDRFEALYVVALTCGLRQGELLGLKWSDVDLGAKTLRVNRQLQRHRDGGGLVFSEPKNASRRTVPLTTTAVEALRRHGRRQTEEKMKAGSLYEDNGLVFASEIGTPLDAQNVVNRSFKPLLRRAGLPSIRFHDLRHTCATLLLAKGVHPKFVQALLGHASISITMDLYSHWAPAMGDQTAAAMQDILQEDRSENKDENDAA</sequence>
<dbReference type="EMBL" id="AP019791">
    <property type="protein sequence ID" value="BBL79322.1"/>
    <property type="molecule type" value="Genomic_DNA"/>
</dbReference>
<dbReference type="PROSITE" id="PS51900">
    <property type="entry name" value="CB"/>
    <property type="match status" value="1"/>
</dbReference>
<dbReference type="OrthoDB" id="1822491at2"/>
<dbReference type="InterPro" id="IPR011010">
    <property type="entry name" value="DNA_brk_join_enz"/>
</dbReference>
<dbReference type="PROSITE" id="PS51898">
    <property type="entry name" value="TYR_RECOMBINASE"/>
    <property type="match status" value="1"/>
</dbReference>
<evidence type="ECO:0000256" key="1">
    <source>
        <dbReference type="ARBA" id="ARBA00022908"/>
    </source>
</evidence>
<feature type="domain" description="Tyr recombinase" evidence="5">
    <location>
        <begin position="170"/>
        <end position="371"/>
    </location>
</feature>
<dbReference type="CDD" id="cd01189">
    <property type="entry name" value="INT_ICEBs1_C_like"/>
    <property type="match status" value="1"/>
</dbReference>
<dbReference type="SUPFAM" id="SSF56349">
    <property type="entry name" value="DNA breaking-rejoining enzymes"/>
    <property type="match status" value="1"/>
</dbReference>
<feature type="domain" description="Core-binding (CB)" evidence="6">
    <location>
        <begin position="66"/>
        <end position="149"/>
    </location>
</feature>
<evidence type="ECO:0000259" key="6">
    <source>
        <dbReference type="PROSITE" id="PS51900"/>
    </source>
</evidence>